<dbReference type="GO" id="GO:0035267">
    <property type="term" value="C:NuA4 histone acetyltransferase complex"/>
    <property type="evidence" value="ECO:0007669"/>
    <property type="project" value="TreeGrafter"/>
</dbReference>
<dbReference type="GO" id="GO:0003682">
    <property type="term" value="F:chromatin binding"/>
    <property type="evidence" value="ECO:0007669"/>
    <property type="project" value="TreeGrafter"/>
</dbReference>
<evidence type="ECO:0000313" key="13">
    <source>
        <dbReference type="Proteomes" id="UP000275772"/>
    </source>
</evidence>
<evidence type="ECO:0000256" key="7">
    <source>
        <dbReference type="ARBA" id="ARBA00025178"/>
    </source>
</evidence>
<dbReference type="InterPro" id="IPR014012">
    <property type="entry name" value="HSA_dom"/>
</dbReference>
<dbReference type="Proteomes" id="UP000275772">
    <property type="component" value="Unassembled WGS sequence"/>
</dbReference>
<evidence type="ECO:0000256" key="3">
    <source>
        <dbReference type="ARBA" id="ARBA00022763"/>
    </source>
</evidence>
<keyword evidence="4" id="KW-0156">Chromatin regulator</keyword>
<dbReference type="Pfam" id="PF13921">
    <property type="entry name" value="Myb_DNA-bind_6"/>
    <property type="match status" value="1"/>
</dbReference>
<accession>A0A383UY46</accession>
<dbReference type="InterPro" id="IPR009057">
    <property type="entry name" value="Homeodomain-like_sf"/>
</dbReference>
<feature type="compositionally biased region" description="Low complexity" evidence="9">
    <location>
        <begin position="1266"/>
        <end position="1281"/>
    </location>
</feature>
<comment type="function">
    <text evidence="7">Component of the NuA4 histone acetyltransferase complex which is involved in transcriptional activation of selected genes principally by acetylation of nucleosomal histone H4 and H2A. The NuA4 complex is also involved in DNA repair.</text>
</comment>
<dbReference type="PROSITE" id="PS50090">
    <property type="entry name" value="MYB_LIKE"/>
    <property type="match status" value="1"/>
</dbReference>
<feature type="compositionally biased region" description="Low complexity" evidence="9">
    <location>
        <begin position="1163"/>
        <end position="1172"/>
    </location>
</feature>
<name>A0A383UY46_BLUHO</name>
<feature type="compositionally biased region" description="Low complexity" evidence="9">
    <location>
        <begin position="1422"/>
        <end position="1435"/>
    </location>
</feature>
<feature type="compositionally biased region" description="Polar residues" evidence="9">
    <location>
        <begin position="1282"/>
        <end position="1302"/>
    </location>
</feature>
<feature type="compositionally biased region" description="Polar residues" evidence="9">
    <location>
        <begin position="1334"/>
        <end position="1345"/>
    </location>
</feature>
<evidence type="ECO:0000259" key="10">
    <source>
        <dbReference type="PROSITE" id="PS50090"/>
    </source>
</evidence>
<sequence>MSEVGAADRSRLLRLKKAELSGIVKSRKRKLRELFAVCNNESPIPQLDFSNPDAPPINSAEAQFLAVTDILQNRLFDESNLPLRCQKKPSASRIKSSAHKTGSELRKSETQRKAGKPHRDDTNLKKGRTNLFEVTSESDKSLATIKTQYKEASGQKDTVPKKLYKGSQTESPAPVVSSIKEPRNRNDSQRPSNSPPHNHDLHRFDFKKQEREVDNKSIPTPSPRHASHNSKHIFRSHSTLRENEKNVLTEFSDEEVLEIRSGFRGKTQAQKNIRNEHISIEIPSQESSLDKVSSTTKLDAHSAATPDLVDRTTDTSLEKKFRHDTEKLDTGDFAATLSPEPEYLHQKFKRVHQNNMVCKPQGNIVHQKLTKGERRPSERKLIGEQVTKTVVEEKSIPESLLDAASDTVLEVIENVEHTEGGSPDRDKISPAPSVPLNVPGSATEGVRETIDASAENQMYDRCAMDIDSVKVSDSCESTTSSEALKTGLMLPLGSAVESDISVPLFNSLKIPYVSSAAPVKYTSALPTPECRNTRISSGVLERKSVSEIIESSKSSSGLILKSAIKPSLGFTKASHSTTQVTSRVQMLAQKRKEKGRSKLSNVIFSHKPSKLTPELNPMQGMDKLSESLKDDYFLPLFLANASAGKGIIPALDTLMATAHKTITTSNALVPIKENQTAKILKRIYHLQSSHKWSLRQPKRSIEPVRPVSHWDILLQEASWMRTDFKEERKWKKVIARNMALACAEWVLSSREERKQLQVETSSQGPCKSDDVTTIDTANHVNAYATPDISMSGECESPTHDFDEEPRINLLETISPTEIFSLQDEDVIFGLRSSPTADKLLDELPMYGAPLQVPLVDTQAPENDPDRFWKRPALPLSKFVEGRIRLKQEAPPKKRSRFEYQEEDIEEGEDKRVTFGEDRTKHELLPPESTDVALFNPKNRHILERIRNVNCFRPPSEFHMPLQTFYECRTASQWTWDEDKELKLLVRDFTYNWSLISSILSSKSKSNLTTGAERRTPWECFERWIELEGLPGDMQKTHYFKLYTSRIENANKIIMASQPTHNAQGQIQQVRKRSTASVRVERRRNQKHLILIDTMRKLAKKRETILQKQQHAASMAAMRKSQEAPHVTSRSLSVTTPQDFSRLKYEREEVIKERFLHLQQRQEAQRRAAISQRNSGTHPQQPGLPCIIRPPAGATAILNSSNSVNHASNIPGQNRLHQIPSQISTQNSSALRMNMNPVPQAPMQGQIPHSNPSLDVGLVSRAHAISQHQQAILRQQQQQQGQVTGHSSQVHNSPSRINGQSTPGFPKRGNMVPPFPSNPNGVSTPPTTSLTSPSQVGSSQTAQAPQALSHVQRMEIQYKAKYPSATADQITSMISQALAQSIQQQRQNTGQGSVNNISNVPIPVVNGIATSQQSTPQLYAQMLRQQQEAQQKQQQQTSTTGSNFQLNHQGGIGRGKPDSGHLHKPSIESSPTAK</sequence>
<evidence type="ECO:0000256" key="4">
    <source>
        <dbReference type="ARBA" id="ARBA00022853"/>
    </source>
</evidence>
<feature type="compositionally biased region" description="Polar residues" evidence="9">
    <location>
        <begin position="1436"/>
        <end position="1447"/>
    </location>
</feature>
<dbReference type="PANTHER" id="PTHR46459">
    <property type="entry name" value="E1A-BINDING PROTEIN P400-RELATED"/>
    <property type="match status" value="1"/>
</dbReference>
<feature type="region of interest" description="Disordered" evidence="9">
    <location>
        <begin position="1163"/>
        <end position="1183"/>
    </location>
</feature>
<dbReference type="GO" id="GO:0006281">
    <property type="term" value="P:DNA repair"/>
    <property type="evidence" value="ECO:0007669"/>
    <property type="project" value="UniProtKB-KW"/>
</dbReference>
<evidence type="ECO:0000313" key="12">
    <source>
        <dbReference type="EMBL" id="SZF04505.1"/>
    </source>
</evidence>
<proteinExistence type="inferred from homology"/>
<keyword evidence="5" id="KW-0234">DNA repair</keyword>
<dbReference type="SUPFAM" id="SSF46689">
    <property type="entry name" value="Homeodomain-like"/>
    <property type="match status" value="1"/>
</dbReference>
<evidence type="ECO:0000256" key="6">
    <source>
        <dbReference type="ARBA" id="ARBA00023242"/>
    </source>
</evidence>
<feature type="region of interest" description="Disordered" evidence="9">
    <location>
        <begin position="416"/>
        <end position="443"/>
    </location>
</feature>
<comment type="similarity">
    <text evidence="2">Belongs to the EAF1 family.</text>
</comment>
<dbReference type="SMART" id="SM00717">
    <property type="entry name" value="SANT"/>
    <property type="match status" value="1"/>
</dbReference>
<feature type="region of interest" description="Disordered" evidence="9">
    <location>
        <begin position="1422"/>
        <end position="1473"/>
    </location>
</feature>
<evidence type="ECO:0000259" key="11">
    <source>
        <dbReference type="PROSITE" id="PS51204"/>
    </source>
</evidence>
<protein>
    <recommendedName>
        <fullName evidence="8">Vacuolar import and degradation protein 21</fullName>
    </recommendedName>
</protein>
<dbReference type="Gene3D" id="1.10.10.60">
    <property type="entry name" value="Homeodomain-like"/>
    <property type="match status" value="1"/>
</dbReference>
<feature type="region of interest" description="Disordered" evidence="9">
    <location>
        <begin position="86"/>
        <end position="238"/>
    </location>
</feature>
<evidence type="ECO:0000256" key="5">
    <source>
        <dbReference type="ARBA" id="ARBA00023204"/>
    </source>
</evidence>
<dbReference type="SMART" id="SM00573">
    <property type="entry name" value="HSA"/>
    <property type="match status" value="1"/>
</dbReference>
<feature type="compositionally biased region" description="Basic residues" evidence="9">
    <location>
        <begin position="225"/>
        <end position="235"/>
    </location>
</feature>
<dbReference type="InterPro" id="IPR001005">
    <property type="entry name" value="SANT/Myb"/>
</dbReference>
<keyword evidence="3" id="KW-0227">DNA damage</keyword>
<feature type="compositionally biased region" description="Basic and acidic residues" evidence="9">
    <location>
        <begin position="197"/>
        <end position="215"/>
    </location>
</feature>
<feature type="compositionally biased region" description="Basic and acidic residues" evidence="9">
    <location>
        <begin position="416"/>
        <end position="428"/>
    </location>
</feature>
<dbReference type="EMBL" id="UNSH01000067">
    <property type="protein sequence ID" value="SZF04505.1"/>
    <property type="molecule type" value="Genomic_DNA"/>
</dbReference>
<organism evidence="12 13">
    <name type="scientific">Blumeria hordei</name>
    <name type="common">Barley powdery mildew</name>
    <name type="synonym">Blumeria graminis f. sp. hordei</name>
    <dbReference type="NCBI Taxonomy" id="2867405"/>
    <lineage>
        <taxon>Eukaryota</taxon>
        <taxon>Fungi</taxon>
        <taxon>Dikarya</taxon>
        <taxon>Ascomycota</taxon>
        <taxon>Pezizomycotina</taxon>
        <taxon>Leotiomycetes</taxon>
        <taxon>Erysiphales</taxon>
        <taxon>Erysiphaceae</taxon>
        <taxon>Blumeria</taxon>
    </lineage>
</organism>
<evidence type="ECO:0000256" key="2">
    <source>
        <dbReference type="ARBA" id="ARBA00008913"/>
    </source>
</evidence>
<dbReference type="Pfam" id="PF07529">
    <property type="entry name" value="HSA"/>
    <property type="match status" value="1"/>
</dbReference>
<feature type="domain" description="HSA" evidence="11">
    <location>
        <begin position="697"/>
        <end position="769"/>
    </location>
</feature>
<feature type="region of interest" description="Disordered" evidence="9">
    <location>
        <begin position="1266"/>
        <end position="1347"/>
    </location>
</feature>
<gene>
    <name evidence="12" type="ORF">BLGHR1_15302</name>
</gene>
<evidence type="ECO:0000256" key="1">
    <source>
        <dbReference type="ARBA" id="ARBA00004123"/>
    </source>
</evidence>
<dbReference type="VEuPathDB" id="FungiDB:BLGHR1_15302"/>
<feature type="compositionally biased region" description="Basic and acidic residues" evidence="9">
    <location>
        <begin position="101"/>
        <end position="124"/>
    </location>
</feature>
<dbReference type="GO" id="GO:0005634">
    <property type="term" value="C:nucleus"/>
    <property type="evidence" value="ECO:0007669"/>
    <property type="project" value="UniProtKB-SubCell"/>
</dbReference>
<dbReference type="PROSITE" id="PS51204">
    <property type="entry name" value="HSA"/>
    <property type="match status" value="1"/>
</dbReference>
<evidence type="ECO:0000256" key="8">
    <source>
        <dbReference type="ARBA" id="ARBA00029670"/>
    </source>
</evidence>
<dbReference type="PANTHER" id="PTHR46459:SF1">
    <property type="entry name" value="E1A-BINDING PROTEIN P400"/>
    <property type="match status" value="1"/>
</dbReference>
<dbReference type="GO" id="GO:0006325">
    <property type="term" value="P:chromatin organization"/>
    <property type="evidence" value="ECO:0007669"/>
    <property type="project" value="UniProtKB-KW"/>
</dbReference>
<feature type="domain" description="Myb-like" evidence="10">
    <location>
        <begin position="971"/>
        <end position="1027"/>
    </location>
</feature>
<reference evidence="12 13" key="1">
    <citation type="submission" date="2017-11" db="EMBL/GenBank/DDBJ databases">
        <authorList>
            <person name="Kracher B."/>
        </authorList>
    </citation>
    <scope>NUCLEOTIDE SEQUENCE [LARGE SCALE GENOMIC DNA]</scope>
    <source>
        <strain evidence="12 13">RACE1</strain>
    </source>
</reference>
<evidence type="ECO:0000256" key="9">
    <source>
        <dbReference type="SAM" id="MobiDB-lite"/>
    </source>
</evidence>
<keyword evidence="6" id="KW-0539">Nucleus</keyword>
<comment type="subcellular location">
    <subcellularLocation>
        <location evidence="1">Nucleus</location>
    </subcellularLocation>
</comment>
<feature type="compositionally biased region" description="Low complexity" evidence="9">
    <location>
        <begin position="1322"/>
        <end position="1333"/>
    </location>
</feature>